<gene>
    <name evidence="1" type="ORF">HEQ75_12450</name>
</gene>
<proteinExistence type="predicted"/>
<dbReference type="RefSeq" id="WP_168030917.1">
    <property type="nucleotide sequence ID" value="NZ_JAAVNE010000017.1"/>
</dbReference>
<name>A0ABX1E3A9_9PROT</name>
<dbReference type="InterPro" id="IPR016195">
    <property type="entry name" value="Pol/histidinol_Pase-like"/>
</dbReference>
<accession>A0ABX1E3A9</accession>
<dbReference type="Gene3D" id="3.20.20.140">
    <property type="entry name" value="Metal-dependent hydrolases"/>
    <property type="match status" value="1"/>
</dbReference>
<dbReference type="InterPro" id="IPR022028">
    <property type="entry name" value="DUF3604"/>
</dbReference>
<organism evidence="1 2">
    <name type="scientific">Falsiroseomonas selenitidurans</name>
    <dbReference type="NCBI Taxonomy" id="2716335"/>
    <lineage>
        <taxon>Bacteria</taxon>
        <taxon>Pseudomonadati</taxon>
        <taxon>Pseudomonadota</taxon>
        <taxon>Alphaproteobacteria</taxon>
        <taxon>Acetobacterales</taxon>
        <taxon>Roseomonadaceae</taxon>
        <taxon>Falsiroseomonas</taxon>
    </lineage>
</organism>
<dbReference type="Pfam" id="PF12228">
    <property type="entry name" value="DUF3604"/>
    <property type="match status" value="1"/>
</dbReference>
<dbReference type="EMBL" id="JAAVNE010000017">
    <property type="protein sequence ID" value="NKC31669.1"/>
    <property type="molecule type" value="Genomic_DNA"/>
</dbReference>
<comment type="caution">
    <text evidence="1">The sequence shown here is derived from an EMBL/GenBank/DDBJ whole genome shotgun (WGS) entry which is preliminary data.</text>
</comment>
<sequence length="756" mass="81766">MSRPRHLDLPNAHPGHTAHFTDYRAAEIGSVTISPDGPVEAGSFASHMLVFTAGRFGVDDTGSLRICTRQVSDNGRPQFTDPRAANHVTAEASNGAKLVLDYNPKLAMRPWSRTITVTVARGFLSPGDTITIRLGDRRGGSPGMRMQTYCEARFHYLVLADVFATCNWALLPVQPGFPIVPGPPVRRLAILPTRRAPDEPFALLLRADDRWGNPAALPAGEHHLTASAPVAGLPERFTWPEGARAHRIEGLTAAAAEALTIRWDDVPSNPMRIAPGPLRPVWADLHGQSGETVGTGTIDALATYARDLAGVDAICHQGNDFQITGEGWADFNRAFDAFDQPGRFVFLPGYEWSGNTALGGDRNVIFPEAGRTIHRSCHALIEALEDEHTDALDARALHVALRAEGRPVFCIPHVGGRYANLHYAHDRALERAVEVHSDWGTFDWLFEDALAVGARVGIVAGSDGHKGRQGASHPGASQFGSYGGLTCLLAPELSRAGVFEALRRRHHYATTNAARIHADVAVTLASPAALHIDDPALGGAPDGQTAQAVMGDILAGVADDTALFEAEIMAASPIERIELRNGRELLEVIRPDGPPGNRLRVVWEGSEYRGRGRETSWIGEIGLGGGTTWGAVRAINRFNLDHRFEADATTLRFQGVTTGGFQAMEAPLSDLEGMLRIETGLVKAELPLRELLAGERRWEAGGLGRAMRAFLLPDSAPSAMRISRRIALRPGDNALYLRATFEDGSVLWTSPVYLLR</sequence>
<dbReference type="Proteomes" id="UP000787635">
    <property type="component" value="Unassembled WGS sequence"/>
</dbReference>
<evidence type="ECO:0000313" key="2">
    <source>
        <dbReference type="Proteomes" id="UP000787635"/>
    </source>
</evidence>
<keyword evidence="2" id="KW-1185">Reference proteome</keyword>
<evidence type="ECO:0000313" key="1">
    <source>
        <dbReference type="EMBL" id="NKC31669.1"/>
    </source>
</evidence>
<reference evidence="1 2" key="1">
    <citation type="submission" date="2020-03" db="EMBL/GenBank/DDBJ databases">
        <title>Roseomonas selenitidurans sp. nov. isolated from urban soil.</title>
        <authorList>
            <person name="Liu H."/>
        </authorList>
    </citation>
    <scope>NUCLEOTIDE SEQUENCE [LARGE SCALE GENOMIC DNA]</scope>
    <source>
        <strain evidence="1 2">BU-1</strain>
    </source>
</reference>
<dbReference type="SUPFAM" id="SSF89550">
    <property type="entry name" value="PHP domain-like"/>
    <property type="match status" value="1"/>
</dbReference>
<protein>
    <submittedName>
        <fullName evidence="1">DUF3604 domain-containing protein</fullName>
    </submittedName>
</protein>